<dbReference type="Proteomes" id="UP000249016">
    <property type="component" value="Unassembled WGS sequence"/>
</dbReference>
<keyword evidence="9" id="KW-1185">Reference proteome</keyword>
<evidence type="ECO:0000259" key="6">
    <source>
        <dbReference type="PROSITE" id="PS50110"/>
    </source>
</evidence>
<dbReference type="RefSeq" id="WP_111350915.1">
    <property type="nucleotide sequence ID" value="NZ_QLII01000002.1"/>
</dbReference>
<evidence type="ECO:0000256" key="4">
    <source>
        <dbReference type="ARBA" id="ARBA00037164"/>
    </source>
</evidence>
<dbReference type="EMBL" id="QLII01000002">
    <property type="protein sequence ID" value="RAI73140.1"/>
    <property type="molecule type" value="Genomic_DNA"/>
</dbReference>
<dbReference type="Gene3D" id="3.40.50.2300">
    <property type="match status" value="1"/>
</dbReference>
<dbReference type="Pfam" id="PF04397">
    <property type="entry name" value="LytTR"/>
    <property type="match status" value="1"/>
</dbReference>
<dbReference type="PROSITE" id="PS50930">
    <property type="entry name" value="HTH_LYTTR"/>
    <property type="match status" value="1"/>
</dbReference>
<sequence>MTCIVIDDEEFAIQHLEDLIRKVPYLELKGSFPDPSEAIVYLQENPVDLIFVDAEMPNHAINGIDFIKIVGQFQKYVLTTAYPQYALQGYDLDVVDFLHKPFGFDRFLKAVQKAQTSLEPVEKPFLVQPRESFIYVKSEGNLIAAYFDEICWIETAPERNYIHILTQNDRLTSHLSLTDIESQLPNTLFSRIHKSYIVDRTKIRVVNKEKNTVSILRQGELKELPVGESYRKSLYQLIDKKVVRKDGK</sequence>
<evidence type="ECO:0000256" key="1">
    <source>
        <dbReference type="ARBA" id="ARBA00022490"/>
    </source>
</evidence>
<dbReference type="InterPro" id="IPR007492">
    <property type="entry name" value="LytTR_DNA-bd_dom"/>
</dbReference>
<dbReference type="SUPFAM" id="SSF52172">
    <property type="entry name" value="CheY-like"/>
    <property type="match status" value="1"/>
</dbReference>
<organism evidence="8 9">
    <name type="scientific">Spirosoma telluris</name>
    <dbReference type="NCBI Taxonomy" id="2183553"/>
    <lineage>
        <taxon>Bacteria</taxon>
        <taxon>Pseudomonadati</taxon>
        <taxon>Bacteroidota</taxon>
        <taxon>Cytophagia</taxon>
        <taxon>Cytophagales</taxon>
        <taxon>Cytophagaceae</taxon>
        <taxon>Spirosoma</taxon>
    </lineage>
</organism>
<comment type="caution">
    <text evidence="8">The sequence shown here is derived from an EMBL/GenBank/DDBJ whole genome shotgun (WGS) entry which is preliminary data.</text>
</comment>
<dbReference type="SMART" id="SM00850">
    <property type="entry name" value="LytTR"/>
    <property type="match status" value="1"/>
</dbReference>
<accession>A0A327ND03</accession>
<keyword evidence="2" id="KW-0902">Two-component regulatory system</keyword>
<dbReference type="InterPro" id="IPR001789">
    <property type="entry name" value="Sig_transdc_resp-reg_receiver"/>
</dbReference>
<dbReference type="PANTHER" id="PTHR37299">
    <property type="entry name" value="TRANSCRIPTIONAL REGULATOR-RELATED"/>
    <property type="match status" value="1"/>
</dbReference>
<dbReference type="GO" id="GO:0003677">
    <property type="term" value="F:DNA binding"/>
    <property type="evidence" value="ECO:0007669"/>
    <property type="project" value="UniProtKB-KW"/>
</dbReference>
<feature type="domain" description="Response regulatory" evidence="6">
    <location>
        <begin position="2"/>
        <end position="115"/>
    </location>
</feature>
<dbReference type="InterPro" id="IPR011006">
    <property type="entry name" value="CheY-like_superfamily"/>
</dbReference>
<gene>
    <name evidence="8" type="ORF">HMF3257_37765</name>
</gene>
<reference evidence="8 9" key="1">
    <citation type="submission" date="2018-06" db="EMBL/GenBank/DDBJ databases">
        <title>Spirosoma sp. HMF3257 Genome sequencing and assembly.</title>
        <authorList>
            <person name="Kang H."/>
            <person name="Cha I."/>
            <person name="Kim H."/>
            <person name="Kang J."/>
            <person name="Joh K."/>
        </authorList>
    </citation>
    <scope>NUCLEOTIDE SEQUENCE [LARGE SCALE GENOMIC DNA]</scope>
    <source>
        <strain evidence="8 9">HMF3257</strain>
    </source>
</reference>
<evidence type="ECO:0000256" key="2">
    <source>
        <dbReference type="ARBA" id="ARBA00023012"/>
    </source>
</evidence>
<keyword evidence="1" id="KW-0963">Cytoplasm</keyword>
<feature type="modified residue" description="4-aspartylphosphate" evidence="5">
    <location>
        <position position="53"/>
    </location>
</feature>
<comment type="function">
    <text evidence="4">Required for high-level post-exponential phase expression of a series of secreted proteins.</text>
</comment>
<dbReference type="GO" id="GO:0000156">
    <property type="term" value="F:phosphorelay response regulator activity"/>
    <property type="evidence" value="ECO:0007669"/>
    <property type="project" value="InterPro"/>
</dbReference>
<dbReference type="OrthoDB" id="939227at2"/>
<evidence type="ECO:0000313" key="9">
    <source>
        <dbReference type="Proteomes" id="UP000249016"/>
    </source>
</evidence>
<dbReference type="InterPro" id="IPR046947">
    <property type="entry name" value="LytR-like"/>
</dbReference>
<feature type="domain" description="HTH LytTR-type" evidence="7">
    <location>
        <begin position="134"/>
        <end position="240"/>
    </location>
</feature>
<keyword evidence="8" id="KW-0238">DNA-binding</keyword>
<dbReference type="PROSITE" id="PS50110">
    <property type="entry name" value="RESPONSE_REGULATORY"/>
    <property type="match status" value="1"/>
</dbReference>
<dbReference type="Pfam" id="PF00072">
    <property type="entry name" value="Response_reg"/>
    <property type="match status" value="1"/>
</dbReference>
<evidence type="ECO:0000313" key="8">
    <source>
        <dbReference type="EMBL" id="RAI73140.1"/>
    </source>
</evidence>
<dbReference type="PANTHER" id="PTHR37299:SF3">
    <property type="entry name" value="STAGE 0 SPORULATION PROTEIN A HOMOLOG"/>
    <property type="match status" value="1"/>
</dbReference>
<keyword evidence="5" id="KW-0597">Phosphoprotein</keyword>
<name>A0A327ND03_9BACT</name>
<protein>
    <submittedName>
        <fullName evidence="8">DNA-binding response regulator</fullName>
    </submittedName>
</protein>
<evidence type="ECO:0000256" key="5">
    <source>
        <dbReference type="PROSITE-ProRule" id="PRU00169"/>
    </source>
</evidence>
<dbReference type="AlphaFoldDB" id="A0A327ND03"/>
<evidence type="ECO:0000256" key="3">
    <source>
        <dbReference type="ARBA" id="ARBA00023159"/>
    </source>
</evidence>
<dbReference type="Gene3D" id="2.40.50.1020">
    <property type="entry name" value="LytTr DNA-binding domain"/>
    <property type="match status" value="1"/>
</dbReference>
<dbReference type="SMART" id="SM00448">
    <property type="entry name" value="REC"/>
    <property type="match status" value="1"/>
</dbReference>
<evidence type="ECO:0000259" key="7">
    <source>
        <dbReference type="PROSITE" id="PS50930"/>
    </source>
</evidence>
<keyword evidence="3" id="KW-0010">Activator</keyword>
<proteinExistence type="predicted"/>